<evidence type="ECO:0000256" key="6">
    <source>
        <dbReference type="ARBA" id="ARBA00022694"/>
    </source>
</evidence>
<dbReference type="InterPro" id="IPR006070">
    <property type="entry name" value="Sua5-like_dom"/>
</dbReference>
<dbReference type="PANTHER" id="PTHR17490">
    <property type="entry name" value="SUA5"/>
    <property type="match status" value="1"/>
</dbReference>
<evidence type="ECO:0000313" key="14">
    <source>
        <dbReference type="Proteomes" id="UP000177039"/>
    </source>
</evidence>
<evidence type="ECO:0000256" key="5">
    <source>
        <dbReference type="ARBA" id="ARBA00022679"/>
    </source>
</evidence>
<organism evidence="13 14">
    <name type="scientific">Candidatus Curtissbacteria bacterium RIFCSPLOWO2_01_FULL_42_50</name>
    <dbReference type="NCBI Taxonomy" id="1797730"/>
    <lineage>
        <taxon>Bacteria</taxon>
        <taxon>Candidatus Curtissiibacteriota</taxon>
    </lineage>
</organism>
<dbReference type="EC" id="2.7.7.87" evidence="3"/>
<dbReference type="Pfam" id="PF01300">
    <property type="entry name" value="Sua5_yciO_yrdC"/>
    <property type="match status" value="1"/>
</dbReference>
<evidence type="ECO:0000256" key="8">
    <source>
        <dbReference type="ARBA" id="ARBA00022741"/>
    </source>
</evidence>
<dbReference type="GO" id="GO:0005737">
    <property type="term" value="C:cytoplasm"/>
    <property type="evidence" value="ECO:0007669"/>
    <property type="project" value="UniProtKB-SubCell"/>
</dbReference>
<dbReference type="Proteomes" id="UP000177039">
    <property type="component" value="Unassembled WGS sequence"/>
</dbReference>
<gene>
    <name evidence="13" type="ORF">A3B54_03365</name>
</gene>
<dbReference type="InterPro" id="IPR017945">
    <property type="entry name" value="DHBP_synth_RibB-like_a/b_dom"/>
</dbReference>
<dbReference type="GO" id="GO:0006450">
    <property type="term" value="P:regulation of translational fidelity"/>
    <property type="evidence" value="ECO:0007669"/>
    <property type="project" value="TreeGrafter"/>
</dbReference>
<evidence type="ECO:0000256" key="2">
    <source>
        <dbReference type="ARBA" id="ARBA00007663"/>
    </source>
</evidence>
<evidence type="ECO:0000256" key="10">
    <source>
        <dbReference type="ARBA" id="ARBA00029774"/>
    </source>
</evidence>
<dbReference type="GO" id="GO:0005524">
    <property type="term" value="F:ATP binding"/>
    <property type="evidence" value="ECO:0007669"/>
    <property type="project" value="UniProtKB-KW"/>
</dbReference>
<keyword evidence="8" id="KW-0547">Nucleotide-binding</keyword>
<keyword evidence="5" id="KW-0808">Transferase</keyword>
<dbReference type="Gene3D" id="3.90.870.10">
    <property type="entry name" value="DHBP synthase"/>
    <property type="match status" value="1"/>
</dbReference>
<dbReference type="EMBL" id="MFBT01000015">
    <property type="protein sequence ID" value="OGD99504.1"/>
    <property type="molecule type" value="Genomic_DNA"/>
</dbReference>
<evidence type="ECO:0000256" key="11">
    <source>
        <dbReference type="ARBA" id="ARBA00048366"/>
    </source>
</evidence>
<dbReference type="NCBIfam" id="TIGR00057">
    <property type="entry name" value="L-threonylcarbamoyladenylate synthase"/>
    <property type="match status" value="1"/>
</dbReference>
<comment type="catalytic activity">
    <reaction evidence="11">
        <text>L-threonine + hydrogencarbonate + ATP = L-threonylcarbamoyladenylate + diphosphate + H2O</text>
        <dbReference type="Rhea" id="RHEA:36407"/>
        <dbReference type="ChEBI" id="CHEBI:15377"/>
        <dbReference type="ChEBI" id="CHEBI:17544"/>
        <dbReference type="ChEBI" id="CHEBI:30616"/>
        <dbReference type="ChEBI" id="CHEBI:33019"/>
        <dbReference type="ChEBI" id="CHEBI:57926"/>
        <dbReference type="ChEBI" id="CHEBI:73682"/>
        <dbReference type="EC" id="2.7.7.87"/>
    </reaction>
</comment>
<proteinExistence type="inferred from homology"/>
<comment type="similarity">
    <text evidence="2">Belongs to the SUA5 family.</text>
</comment>
<dbReference type="GO" id="GO:0000049">
    <property type="term" value="F:tRNA binding"/>
    <property type="evidence" value="ECO:0007669"/>
    <property type="project" value="TreeGrafter"/>
</dbReference>
<dbReference type="PANTHER" id="PTHR17490:SF16">
    <property type="entry name" value="THREONYLCARBAMOYL-AMP SYNTHASE"/>
    <property type="match status" value="1"/>
</dbReference>
<protein>
    <recommendedName>
        <fullName evidence="10">L-threonylcarbamoyladenylate synthase</fullName>
        <ecNumber evidence="3">2.7.7.87</ecNumber>
    </recommendedName>
    <alternativeName>
        <fullName evidence="10">L-threonylcarbamoyladenylate synthase</fullName>
    </alternativeName>
</protein>
<evidence type="ECO:0000259" key="12">
    <source>
        <dbReference type="PROSITE" id="PS51163"/>
    </source>
</evidence>
<dbReference type="GO" id="GO:0008033">
    <property type="term" value="P:tRNA processing"/>
    <property type="evidence" value="ECO:0007669"/>
    <property type="project" value="UniProtKB-KW"/>
</dbReference>
<comment type="subcellular location">
    <subcellularLocation>
        <location evidence="1">Cytoplasm</location>
    </subcellularLocation>
</comment>
<dbReference type="GO" id="GO:0003725">
    <property type="term" value="F:double-stranded RNA binding"/>
    <property type="evidence" value="ECO:0007669"/>
    <property type="project" value="InterPro"/>
</dbReference>
<evidence type="ECO:0000256" key="4">
    <source>
        <dbReference type="ARBA" id="ARBA00022490"/>
    </source>
</evidence>
<evidence type="ECO:0000313" key="13">
    <source>
        <dbReference type="EMBL" id="OGD99504.1"/>
    </source>
</evidence>
<comment type="caution">
    <text evidence="13">The sequence shown here is derived from an EMBL/GenBank/DDBJ whole genome shotgun (WGS) entry which is preliminary data.</text>
</comment>
<evidence type="ECO:0000256" key="9">
    <source>
        <dbReference type="ARBA" id="ARBA00022840"/>
    </source>
</evidence>
<dbReference type="SUPFAM" id="SSF55821">
    <property type="entry name" value="YrdC/RibB"/>
    <property type="match status" value="1"/>
</dbReference>
<keyword evidence="4" id="KW-0963">Cytoplasm</keyword>
<dbReference type="InterPro" id="IPR050156">
    <property type="entry name" value="TC-AMP_synthase_SUA5"/>
</dbReference>
<reference evidence="13 14" key="1">
    <citation type="journal article" date="2016" name="Nat. Commun.">
        <title>Thousands of microbial genomes shed light on interconnected biogeochemical processes in an aquifer system.</title>
        <authorList>
            <person name="Anantharaman K."/>
            <person name="Brown C.T."/>
            <person name="Hug L.A."/>
            <person name="Sharon I."/>
            <person name="Castelle C.J."/>
            <person name="Probst A.J."/>
            <person name="Thomas B.C."/>
            <person name="Singh A."/>
            <person name="Wilkins M.J."/>
            <person name="Karaoz U."/>
            <person name="Brodie E.L."/>
            <person name="Williams K.H."/>
            <person name="Hubbard S.S."/>
            <person name="Banfield J.F."/>
        </authorList>
    </citation>
    <scope>NUCLEOTIDE SEQUENCE [LARGE SCALE GENOMIC DNA]</scope>
</reference>
<evidence type="ECO:0000256" key="3">
    <source>
        <dbReference type="ARBA" id="ARBA00012584"/>
    </source>
</evidence>
<feature type="domain" description="YrdC-like" evidence="12">
    <location>
        <begin position="3"/>
        <end position="186"/>
    </location>
</feature>
<keyword evidence="7" id="KW-0548">Nucleotidyltransferase</keyword>
<keyword evidence="6" id="KW-0819">tRNA processing</keyword>
<sequence>MAISSIKKAAAILKNGGVVIFPTDTVYGLGCRFDNRNALDRIYRIKGTPKTQPFPILVSAASQVEKLANLNDVAQKLIEKYWPGALTIVLPGLSTSSKPGLNAEKIGFRMPDSSLVQSLIEKVGVPLIGTSANFHGHPASKTYQDLDPDFVKLADFTIKGKCTFGIESTVIDATSDPSRILRKGAISLR</sequence>
<keyword evidence="9" id="KW-0067">ATP-binding</keyword>
<evidence type="ECO:0000256" key="1">
    <source>
        <dbReference type="ARBA" id="ARBA00004496"/>
    </source>
</evidence>
<dbReference type="GO" id="GO:0061710">
    <property type="term" value="F:L-threonylcarbamoyladenylate synthase"/>
    <property type="evidence" value="ECO:0007669"/>
    <property type="project" value="UniProtKB-EC"/>
</dbReference>
<accession>A0A1F5H637</accession>
<dbReference type="PROSITE" id="PS51163">
    <property type="entry name" value="YRDC"/>
    <property type="match status" value="1"/>
</dbReference>
<dbReference type="AlphaFoldDB" id="A0A1F5H637"/>
<evidence type="ECO:0000256" key="7">
    <source>
        <dbReference type="ARBA" id="ARBA00022695"/>
    </source>
</evidence>
<name>A0A1F5H637_9BACT</name>